<keyword evidence="3" id="KW-0732">Signal</keyword>
<keyword evidence="2" id="KW-0812">Transmembrane</keyword>
<gene>
    <name evidence="4" type="ORF">EW145_g2399</name>
</gene>
<evidence type="ECO:0000256" key="2">
    <source>
        <dbReference type="SAM" id="Phobius"/>
    </source>
</evidence>
<sequence>MMMHAAAVPLVLLAVFTQAVYCVFNTVSVSTIEQCGPFQVNFSGTRSAPVFPLSLIIVPFSSSPISIPIPLSSWDNASASGSAKVTFLPLNAGTQFVVSLDSGDGEGSNMVSDVIAIQNSNNTSCLPSKHKSTNYYDIHGLLNQCSHFNVSFNTTEITNPPTIRAFLPRNFTFVVNANNDKDSNGDNGNYGHNVNYDISTKMYVLDIVHGFQAVLVLDDGEGHQQTSKLFTTGGNTGSVLSGCVVGITLFVIFVVFRRHLVCAGSERSHARTPKSFNFTEDVDMGSSFASRIRSRFSHFWASSASMMLGEKRSYRSDEANSQRPFEDGTSYGIPTSPRGSLALPLPSVQSASALQLTTEKTQSWMAIENELESLSRSMVSNTATHMPAMAADQAIAARPIAPYSLRVLTPTATAHVRTSNPDAPFPAVSNSPSSSRFLFGSGYLSSRSSRETRMSRNFVQTLSARPPSKFSPQMRRTPDGKRLAFSNASSPGYSTSRSSSVLSKSQRESILSSSSPLMISAQPQSDYATDVSRTSSLMSSFIVVGPRISVGSLRREGSRRDAGRMVPFPIVPKKGAHKTME</sequence>
<evidence type="ECO:0000256" key="3">
    <source>
        <dbReference type="SAM" id="SignalP"/>
    </source>
</evidence>
<accession>A0A4S4LB05</accession>
<keyword evidence="2" id="KW-1133">Transmembrane helix</keyword>
<name>A0A4S4LB05_9AGAM</name>
<dbReference type="AlphaFoldDB" id="A0A4S4LB05"/>
<feature type="chain" id="PRO_5020947736" description="Membrane-associated protein" evidence="3">
    <location>
        <begin position="23"/>
        <end position="581"/>
    </location>
</feature>
<dbReference type="EMBL" id="SGPK01000083">
    <property type="protein sequence ID" value="THH08896.1"/>
    <property type="molecule type" value="Genomic_DNA"/>
</dbReference>
<dbReference type="OrthoDB" id="3266941at2759"/>
<dbReference type="Proteomes" id="UP000308199">
    <property type="component" value="Unassembled WGS sequence"/>
</dbReference>
<evidence type="ECO:0000256" key="1">
    <source>
        <dbReference type="SAM" id="MobiDB-lite"/>
    </source>
</evidence>
<feature type="signal peptide" evidence="3">
    <location>
        <begin position="1"/>
        <end position="22"/>
    </location>
</feature>
<organism evidence="4 5">
    <name type="scientific">Phellinidium pouzarii</name>
    <dbReference type="NCBI Taxonomy" id="167371"/>
    <lineage>
        <taxon>Eukaryota</taxon>
        <taxon>Fungi</taxon>
        <taxon>Dikarya</taxon>
        <taxon>Basidiomycota</taxon>
        <taxon>Agaricomycotina</taxon>
        <taxon>Agaricomycetes</taxon>
        <taxon>Hymenochaetales</taxon>
        <taxon>Hymenochaetaceae</taxon>
        <taxon>Phellinidium</taxon>
    </lineage>
</organism>
<feature type="transmembrane region" description="Helical" evidence="2">
    <location>
        <begin position="237"/>
        <end position="256"/>
    </location>
</feature>
<evidence type="ECO:0000313" key="4">
    <source>
        <dbReference type="EMBL" id="THH08896.1"/>
    </source>
</evidence>
<keyword evidence="2" id="KW-0472">Membrane</keyword>
<proteinExistence type="predicted"/>
<feature type="compositionally biased region" description="Low complexity" evidence="1">
    <location>
        <begin position="489"/>
        <end position="507"/>
    </location>
</feature>
<protein>
    <recommendedName>
        <fullName evidence="6">Membrane-associated protein</fullName>
    </recommendedName>
</protein>
<keyword evidence="5" id="KW-1185">Reference proteome</keyword>
<evidence type="ECO:0000313" key="5">
    <source>
        <dbReference type="Proteomes" id="UP000308199"/>
    </source>
</evidence>
<evidence type="ECO:0008006" key="6">
    <source>
        <dbReference type="Google" id="ProtNLM"/>
    </source>
</evidence>
<reference evidence="4 5" key="1">
    <citation type="submission" date="2019-02" db="EMBL/GenBank/DDBJ databases">
        <title>Genome sequencing of the rare red list fungi Phellinidium pouzarii.</title>
        <authorList>
            <person name="Buettner E."/>
            <person name="Kellner H."/>
        </authorList>
    </citation>
    <scope>NUCLEOTIDE SEQUENCE [LARGE SCALE GENOMIC DNA]</scope>
    <source>
        <strain evidence="4 5">DSM 108285</strain>
    </source>
</reference>
<comment type="caution">
    <text evidence="4">The sequence shown here is derived from an EMBL/GenBank/DDBJ whole genome shotgun (WGS) entry which is preliminary data.</text>
</comment>
<feature type="region of interest" description="Disordered" evidence="1">
    <location>
        <begin position="458"/>
        <end position="507"/>
    </location>
</feature>